<feature type="transmembrane region" description="Helical" evidence="2">
    <location>
        <begin position="6"/>
        <end position="25"/>
    </location>
</feature>
<organism evidence="3">
    <name type="scientific">Lyngbya confervoides BDU141951</name>
    <dbReference type="NCBI Taxonomy" id="1574623"/>
    <lineage>
        <taxon>Bacteria</taxon>
        <taxon>Bacillati</taxon>
        <taxon>Cyanobacteriota</taxon>
        <taxon>Cyanophyceae</taxon>
        <taxon>Oscillatoriophycideae</taxon>
        <taxon>Oscillatoriales</taxon>
        <taxon>Microcoleaceae</taxon>
        <taxon>Lyngbya</taxon>
    </lineage>
</organism>
<keyword evidence="2" id="KW-0812">Transmembrane</keyword>
<dbReference type="InterPro" id="IPR010004">
    <property type="entry name" value="Uncharacterised_Ycf66"/>
</dbReference>
<dbReference type="Pfam" id="PF07444">
    <property type="entry name" value="Ycf66_N"/>
    <property type="match status" value="1"/>
</dbReference>
<feature type="region of interest" description="Disordered" evidence="1">
    <location>
        <begin position="226"/>
        <end position="307"/>
    </location>
</feature>
<feature type="compositionally biased region" description="Basic and acidic residues" evidence="1">
    <location>
        <begin position="121"/>
        <end position="154"/>
    </location>
</feature>
<keyword evidence="2" id="KW-1133">Transmembrane helix</keyword>
<evidence type="ECO:0000256" key="2">
    <source>
        <dbReference type="SAM" id="Phobius"/>
    </source>
</evidence>
<feature type="transmembrane region" description="Helical" evidence="2">
    <location>
        <begin position="37"/>
        <end position="55"/>
    </location>
</feature>
<feature type="compositionally biased region" description="Low complexity" evidence="1">
    <location>
        <begin position="260"/>
        <end position="269"/>
    </location>
</feature>
<protein>
    <submittedName>
        <fullName evidence="3">Uncharacterized protein</fullName>
    </submittedName>
</protein>
<proteinExistence type="predicted"/>
<accession>A0A0C1UWV4</accession>
<gene>
    <name evidence="3" type="ORF">QQ91_000525</name>
</gene>
<name>A0A0C1UWV4_9CYAN</name>
<dbReference type="EMBL" id="JTHE02000002">
    <property type="protein sequence ID" value="NEV65599.1"/>
    <property type="molecule type" value="Genomic_DNA"/>
</dbReference>
<reference evidence="3" key="2">
    <citation type="journal article" date="2015" name="Genome Announc.">
        <title>Draft Genome Sequence of Filamentous Marine Cyanobacterium Lyngbya confervoides Strain BDU141951.</title>
        <authorList>
            <person name="Chandrababunaidu M.M."/>
            <person name="Sen D."/>
            <person name="Tripathy S."/>
        </authorList>
    </citation>
    <scope>NUCLEOTIDE SEQUENCE</scope>
    <source>
        <strain evidence="3">BDU141951</strain>
    </source>
</reference>
<feature type="region of interest" description="Disordered" evidence="1">
    <location>
        <begin position="84"/>
        <end position="210"/>
    </location>
</feature>
<reference evidence="3" key="3">
    <citation type="submission" date="2020-02" db="EMBL/GenBank/DDBJ databases">
        <authorList>
            <person name="Sarangi A.N."/>
            <person name="Ghosh S."/>
            <person name="Mukherjee M."/>
            <person name="Tripathy S."/>
        </authorList>
    </citation>
    <scope>NUCLEOTIDE SEQUENCE</scope>
    <source>
        <strain evidence="3">BDU141951</strain>
    </source>
</reference>
<keyword evidence="2" id="KW-0472">Membrane</keyword>
<sequence>MNFGTPVPLLIGIVLILGGVALFFVDRLKPGYGRDSDKVYAVLWLISGVFLLGHLNMELLASFQQLIMAGMLITVTIQSVNARTPREDRYAPQPAGGGRDDYYRPSRPPQDYRGSSPRMNVRAELDNEGPYRPRFPEDRRMIGGRDEPPRRSGYYDEGYDDRYGASPGGYGDRSMPPNDRPVERLNPSSDRLRRRSKPGAGRYDMPPARGWDESASGYAANSGGYSANGGNYGADSYGRNAAGSGYSAASEDNYVGSGGYSSHSSPESSDAAAGNGGDDSYVDYRPVNNYPNDEAGQPPADYGSRQY</sequence>
<dbReference type="AlphaFoldDB" id="A0A0C1UWV4"/>
<evidence type="ECO:0000256" key="1">
    <source>
        <dbReference type="SAM" id="MobiDB-lite"/>
    </source>
</evidence>
<comment type="caution">
    <text evidence="3">The sequence shown here is derived from an EMBL/GenBank/DDBJ whole genome shotgun (WGS) entry which is preliminary data.</text>
</comment>
<reference evidence="3" key="1">
    <citation type="submission" date="2014-11" db="EMBL/GenBank/DDBJ databases">
        <authorList>
            <person name="Malar M.C."/>
            <person name="Sen D."/>
            <person name="Tripathy S."/>
        </authorList>
    </citation>
    <scope>NUCLEOTIDE SEQUENCE</scope>
    <source>
        <strain evidence="3">BDU141951</strain>
    </source>
</reference>
<evidence type="ECO:0000313" key="3">
    <source>
        <dbReference type="EMBL" id="NEV65599.1"/>
    </source>
</evidence>